<dbReference type="Gene3D" id="3.40.50.2300">
    <property type="match status" value="2"/>
</dbReference>
<evidence type="ECO:0000313" key="10">
    <source>
        <dbReference type="Proteomes" id="UP000190037"/>
    </source>
</evidence>
<organism evidence="9 10">
    <name type="scientific">Embleya scabrispora</name>
    <dbReference type="NCBI Taxonomy" id="159449"/>
    <lineage>
        <taxon>Bacteria</taxon>
        <taxon>Bacillati</taxon>
        <taxon>Actinomycetota</taxon>
        <taxon>Actinomycetes</taxon>
        <taxon>Kitasatosporales</taxon>
        <taxon>Streptomycetaceae</taxon>
        <taxon>Embleya</taxon>
    </lineage>
</organism>
<comment type="similarity">
    <text evidence="2">Belongs to the BMP lipoprotein family.</text>
</comment>
<dbReference type="AlphaFoldDB" id="A0A1T3NWU6"/>
<dbReference type="RefSeq" id="WP_078975616.1">
    <property type="nucleotide sequence ID" value="NZ_MWQN01000001.1"/>
</dbReference>
<feature type="domain" description="ABC transporter substrate-binding protein PnrA-like" evidence="8">
    <location>
        <begin position="54"/>
        <end position="350"/>
    </location>
</feature>
<dbReference type="CDD" id="cd06354">
    <property type="entry name" value="PBP1_PrnA-like"/>
    <property type="match status" value="1"/>
</dbReference>
<dbReference type="EMBL" id="MWQN01000001">
    <property type="protein sequence ID" value="OPC81316.1"/>
    <property type="molecule type" value="Genomic_DNA"/>
</dbReference>
<comment type="caution">
    <text evidence="9">The sequence shown here is derived from an EMBL/GenBank/DDBJ whole genome shotgun (WGS) entry which is preliminary data.</text>
</comment>
<dbReference type="Pfam" id="PF02608">
    <property type="entry name" value="Bmp"/>
    <property type="match status" value="1"/>
</dbReference>
<sequence length="369" mass="38229">MRRVSKVTAAAVGVTLALTATAACGSKPKDDKKSDSGTSATPGGTQAVKIDFKACMVTDTGGIDDRSFNASSWAGLQQAKQELGVEVKYITSKTENDYVPNLNSLVNDKCGLIVAVGGLMADATKAAASTHKDQKFAIVDSSSIEPNVQGLEFNTAEAGFLGGYLAAGYSKSGKVATFGALPIPPVTVFMDGYVQGVKYYNQTKGKNVQVIGWDDVKGDGSLAGKFDSPADGERIANDFIAQGADVIMPVAGQTGLGAASAVQKSGGKASVIWVDQDGFESASQYKSVFLSTVTKDIKAQVFNAVKAAANNQFTTKATIGTLANNGVGLAPFHDFDSKVPADLKSELTAVKGDIVSGKIKITSKNQPKS</sequence>
<keyword evidence="4 7" id="KW-0732">Signal</keyword>
<evidence type="ECO:0000256" key="2">
    <source>
        <dbReference type="ARBA" id="ARBA00008610"/>
    </source>
</evidence>
<feature type="signal peptide" evidence="7">
    <location>
        <begin position="1"/>
        <end position="22"/>
    </location>
</feature>
<protein>
    <submittedName>
        <fullName evidence="9">BMP family ABC transporter substrate-binding protein</fullName>
    </submittedName>
</protein>
<dbReference type="SUPFAM" id="SSF53822">
    <property type="entry name" value="Periplasmic binding protein-like I"/>
    <property type="match status" value="1"/>
</dbReference>
<dbReference type="InterPro" id="IPR028082">
    <property type="entry name" value="Peripla_BP_I"/>
</dbReference>
<dbReference type="Proteomes" id="UP000190037">
    <property type="component" value="Unassembled WGS sequence"/>
</dbReference>
<dbReference type="GO" id="GO:0005886">
    <property type="term" value="C:plasma membrane"/>
    <property type="evidence" value="ECO:0007669"/>
    <property type="project" value="UniProtKB-SubCell"/>
</dbReference>
<evidence type="ECO:0000256" key="4">
    <source>
        <dbReference type="ARBA" id="ARBA00022729"/>
    </source>
</evidence>
<dbReference type="InterPro" id="IPR003760">
    <property type="entry name" value="PnrA-like"/>
</dbReference>
<gene>
    <name evidence="9" type="ORF">B4N89_10480</name>
</gene>
<evidence type="ECO:0000313" key="9">
    <source>
        <dbReference type="EMBL" id="OPC81316.1"/>
    </source>
</evidence>
<evidence type="ECO:0000256" key="3">
    <source>
        <dbReference type="ARBA" id="ARBA00022475"/>
    </source>
</evidence>
<proteinExistence type="inferred from homology"/>
<keyword evidence="6" id="KW-0449">Lipoprotein</keyword>
<keyword evidence="10" id="KW-1185">Reference proteome</keyword>
<dbReference type="InterPro" id="IPR050957">
    <property type="entry name" value="BMP_lipoprotein"/>
</dbReference>
<evidence type="ECO:0000256" key="7">
    <source>
        <dbReference type="SAM" id="SignalP"/>
    </source>
</evidence>
<dbReference type="PANTHER" id="PTHR34296:SF2">
    <property type="entry name" value="ABC TRANSPORTER GUANOSINE-BINDING PROTEIN NUPN"/>
    <property type="match status" value="1"/>
</dbReference>
<keyword evidence="3" id="KW-1003">Cell membrane</keyword>
<evidence type="ECO:0000256" key="1">
    <source>
        <dbReference type="ARBA" id="ARBA00004193"/>
    </source>
</evidence>
<dbReference type="PROSITE" id="PS51257">
    <property type="entry name" value="PROKAR_LIPOPROTEIN"/>
    <property type="match status" value="1"/>
</dbReference>
<accession>A0A1T3NWU6</accession>
<dbReference type="eggNOG" id="COG1744">
    <property type="taxonomic scope" value="Bacteria"/>
</dbReference>
<keyword evidence="5" id="KW-0472">Membrane</keyword>
<dbReference type="STRING" id="159449.B4N89_10480"/>
<comment type="subcellular location">
    <subcellularLocation>
        <location evidence="1">Cell membrane</location>
        <topology evidence="1">Lipid-anchor</topology>
    </subcellularLocation>
</comment>
<dbReference type="PANTHER" id="PTHR34296">
    <property type="entry name" value="TRANSCRIPTIONAL ACTIVATOR PROTEIN MED"/>
    <property type="match status" value="1"/>
</dbReference>
<evidence type="ECO:0000259" key="8">
    <source>
        <dbReference type="Pfam" id="PF02608"/>
    </source>
</evidence>
<name>A0A1T3NWU6_9ACTN</name>
<feature type="chain" id="PRO_5012526893" evidence="7">
    <location>
        <begin position="23"/>
        <end position="369"/>
    </location>
</feature>
<dbReference type="OrthoDB" id="9784230at2"/>
<reference evidence="9 10" key="1">
    <citation type="submission" date="2017-03" db="EMBL/GenBank/DDBJ databases">
        <title>Draft genome sequence of Streptomyces scabrisporus NF3, endophyte isolated from Amphipterygium adstringens.</title>
        <authorList>
            <person name="Vazquez M."/>
            <person name="Ceapa C.D."/>
            <person name="Rodriguez Luna D."/>
            <person name="Sanchez Esquivel S."/>
        </authorList>
    </citation>
    <scope>NUCLEOTIDE SEQUENCE [LARGE SCALE GENOMIC DNA]</scope>
    <source>
        <strain evidence="9 10">NF3</strain>
    </source>
</reference>
<evidence type="ECO:0000256" key="5">
    <source>
        <dbReference type="ARBA" id="ARBA00023136"/>
    </source>
</evidence>
<evidence type="ECO:0000256" key="6">
    <source>
        <dbReference type="ARBA" id="ARBA00023288"/>
    </source>
</evidence>